<dbReference type="Gene3D" id="1.10.10.10">
    <property type="entry name" value="Winged helix-like DNA-binding domain superfamily/Winged helix DNA-binding domain"/>
    <property type="match status" value="1"/>
</dbReference>
<evidence type="ECO:0000259" key="1">
    <source>
        <dbReference type="Pfam" id="PF03551"/>
    </source>
</evidence>
<proteinExistence type="predicted"/>
<dbReference type="Pfam" id="PF03551">
    <property type="entry name" value="PadR"/>
    <property type="match status" value="1"/>
</dbReference>
<dbReference type="Proteomes" id="UP000238362">
    <property type="component" value="Unassembled WGS sequence"/>
</dbReference>
<evidence type="ECO:0000313" key="3">
    <source>
        <dbReference type="Proteomes" id="UP000238362"/>
    </source>
</evidence>
<protein>
    <submittedName>
        <fullName evidence="2">PadR family transcriptional regulator PadR</fullName>
    </submittedName>
</protein>
<dbReference type="InterPro" id="IPR036390">
    <property type="entry name" value="WH_DNA-bd_sf"/>
</dbReference>
<dbReference type="PANTHER" id="PTHR33169">
    <property type="entry name" value="PADR-FAMILY TRANSCRIPTIONAL REGULATOR"/>
    <property type="match status" value="1"/>
</dbReference>
<dbReference type="EMBL" id="PVNH01000001">
    <property type="protein sequence ID" value="PRX50989.1"/>
    <property type="molecule type" value="Genomic_DNA"/>
</dbReference>
<dbReference type="InterPro" id="IPR052509">
    <property type="entry name" value="Metal_resp_DNA-bind_regulator"/>
</dbReference>
<dbReference type="InterPro" id="IPR036388">
    <property type="entry name" value="WH-like_DNA-bd_sf"/>
</dbReference>
<comment type="caution">
    <text evidence="2">The sequence shown here is derived from an EMBL/GenBank/DDBJ whole genome shotgun (WGS) entry which is preliminary data.</text>
</comment>
<name>A0A2T0M2Q2_9PSEU</name>
<keyword evidence="3" id="KW-1185">Reference proteome</keyword>
<gene>
    <name evidence="2" type="ORF">B0I33_101141</name>
</gene>
<dbReference type="AlphaFoldDB" id="A0A2T0M2Q2"/>
<dbReference type="SUPFAM" id="SSF46785">
    <property type="entry name" value="Winged helix' DNA-binding domain"/>
    <property type="match status" value="1"/>
</dbReference>
<accession>A0A2T0M2Q2</accession>
<feature type="domain" description="Transcription regulator PadR N-terminal" evidence="1">
    <location>
        <begin position="24"/>
        <end position="96"/>
    </location>
</feature>
<organism evidence="2 3">
    <name type="scientific">Prauserella shujinwangii</name>
    <dbReference type="NCBI Taxonomy" id="1453103"/>
    <lineage>
        <taxon>Bacteria</taxon>
        <taxon>Bacillati</taxon>
        <taxon>Actinomycetota</taxon>
        <taxon>Actinomycetes</taxon>
        <taxon>Pseudonocardiales</taxon>
        <taxon>Pseudonocardiaceae</taxon>
        <taxon>Prauserella</taxon>
    </lineage>
</organism>
<evidence type="ECO:0000313" key="2">
    <source>
        <dbReference type="EMBL" id="PRX50989.1"/>
    </source>
</evidence>
<reference evidence="2 3" key="1">
    <citation type="submission" date="2018-03" db="EMBL/GenBank/DDBJ databases">
        <title>Genomic Encyclopedia of Type Strains, Phase III (KMG-III): the genomes of soil and plant-associated and newly described type strains.</title>
        <authorList>
            <person name="Whitman W."/>
        </authorList>
    </citation>
    <scope>NUCLEOTIDE SEQUENCE [LARGE SCALE GENOMIC DNA]</scope>
    <source>
        <strain evidence="2 3">CGMCC 4.7125</strain>
    </source>
</reference>
<dbReference type="PANTHER" id="PTHR33169:SF14">
    <property type="entry name" value="TRANSCRIPTIONAL REGULATOR RV3488"/>
    <property type="match status" value="1"/>
</dbReference>
<dbReference type="RefSeq" id="WP_106176521.1">
    <property type="nucleotide sequence ID" value="NZ_PVNH01000001.1"/>
</dbReference>
<dbReference type="InterPro" id="IPR005149">
    <property type="entry name" value="Tscrpt_reg_PadR_N"/>
</dbReference>
<sequence>MTDGAVRHRGGDFCHPRGLLDACLLLLMRERPAHGYELRSRLARLGLTEQAPGSIYRALRRLHADGLARASWQHSACTGPDRRVYAITPEGEEALELTRAAAVDLVHTLDTFLAEYHRVSSAVPEQGRSMGAGALTGAREPS</sequence>
<dbReference type="OrthoDB" id="9814826at2"/>